<keyword evidence="2" id="KW-1185">Reference proteome</keyword>
<name>A0A8S4QL71_9NEOP</name>
<dbReference type="OrthoDB" id="10622264at2759"/>
<evidence type="ECO:0000313" key="1">
    <source>
        <dbReference type="EMBL" id="CAH2210798.1"/>
    </source>
</evidence>
<dbReference type="AlphaFoldDB" id="A0A8S4QL71"/>
<gene>
    <name evidence="1" type="primary">jg25663</name>
    <name evidence="1" type="ORF">PAEG_LOCUS2656</name>
</gene>
<evidence type="ECO:0000313" key="2">
    <source>
        <dbReference type="Proteomes" id="UP000838756"/>
    </source>
</evidence>
<dbReference type="Proteomes" id="UP000838756">
    <property type="component" value="Unassembled WGS sequence"/>
</dbReference>
<accession>A0A8S4QL71</accession>
<organism evidence="1 2">
    <name type="scientific">Pararge aegeria aegeria</name>
    <dbReference type="NCBI Taxonomy" id="348720"/>
    <lineage>
        <taxon>Eukaryota</taxon>
        <taxon>Metazoa</taxon>
        <taxon>Ecdysozoa</taxon>
        <taxon>Arthropoda</taxon>
        <taxon>Hexapoda</taxon>
        <taxon>Insecta</taxon>
        <taxon>Pterygota</taxon>
        <taxon>Neoptera</taxon>
        <taxon>Endopterygota</taxon>
        <taxon>Lepidoptera</taxon>
        <taxon>Glossata</taxon>
        <taxon>Ditrysia</taxon>
        <taxon>Papilionoidea</taxon>
        <taxon>Nymphalidae</taxon>
        <taxon>Satyrinae</taxon>
        <taxon>Satyrini</taxon>
        <taxon>Parargina</taxon>
        <taxon>Pararge</taxon>
    </lineage>
</organism>
<comment type="caution">
    <text evidence="1">The sequence shown here is derived from an EMBL/GenBank/DDBJ whole genome shotgun (WGS) entry which is preliminary data.</text>
</comment>
<dbReference type="EMBL" id="CAKXAJ010008264">
    <property type="protein sequence ID" value="CAH2210798.1"/>
    <property type="molecule type" value="Genomic_DNA"/>
</dbReference>
<sequence length="201" mass="23047">MEYKLAASFHRNTALRNAALRQKLPEEGKSCPDLLKRGNLFTRLGRLEDVREVYNDSRKANKKDIPWFLVQAVVHHAGKYRLDDFTCLWKHYGGLQEIKEHCGGLSEIQEHYGGLSEIQEHYGGLSEIQKKYGGLSEIQEHYGGLSEIQEHYGGLPEIKEHYGGLRKNKRTLRRTLRNTRTLWMAPRNFDDLPGADASAVV</sequence>
<protein>
    <submittedName>
        <fullName evidence="1">Jg25663 protein</fullName>
    </submittedName>
</protein>
<proteinExistence type="predicted"/>
<reference evidence="1" key="1">
    <citation type="submission" date="2022-03" db="EMBL/GenBank/DDBJ databases">
        <authorList>
            <person name="Lindestad O."/>
        </authorList>
    </citation>
    <scope>NUCLEOTIDE SEQUENCE</scope>
</reference>